<dbReference type="PANTHER" id="PTHR33604:SF3">
    <property type="entry name" value="OSJNBA0004B13.7 PROTEIN"/>
    <property type="match status" value="1"/>
</dbReference>
<dbReference type="STRING" id="544712.C6HL18"/>
<dbReference type="AlphaFoldDB" id="C6HL18"/>
<evidence type="ECO:0000256" key="2">
    <source>
        <dbReference type="SAM" id="Phobius"/>
    </source>
</evidence>
<evidence type="ECO:0000313" key="3">
    <source>
        <dbReference type="EMBL" id="EER38955.1"/>
    </source>
</evidence>
<protein>
    <recommendedName>
        <fullName evidence="5">Glycosyltransferase 2</fullName>
    </recommendedName>
</protein>
<dbReference type="OMA" id="FFKHMPT"/>
<reference evidence="4" key="1">
    <citation type="submission" date="2009-05" db="EMBL/GenBank/DDBJ databases">
        <title>The genome sequence of Ajellomyces capsulatus strain H143.</title>
        <authorList>
            <person name="Champion M."/>
            <person name="Cuomo C.A."/>
            <person name="Ma L.-J."/>
            <person name="Henn M.R."/>
            <person name="Sil A."/>
            <person name="Goldman B."/>
            <person name="Young S.K."/>
            <person name="Kodira C.D."/>
            <person name="Zeng Q."/>
            <person name="Koehrsen M."/>
            <person name="Alvarado L."/>
            <person name="Berlin A.M."/>
            <person name="Borenstein D."/>
            <person name="Chen Z."/>
            <person name="Engels R."/>
            <person name="Freedman E."/>
            <person name="Gellesch M."/>
            <person name="Goldberg J."/>
            <person name="Griggs A."/>
            <person name="Gujja S."/>
            <person name="Heiman D.I."/>
            <person name="Hepburn T.A."/>
            <person name="Howarth C."/>
            <person name="Jen D."/>
            <person name="Larson L."/>
            <person name="Lewis B."/>
            <person name="Mehta T."/>
            <person name="Park D."/>
            <person name="Pearson M."/>
            <person name="Roberts A."/>
            <person name="Saif S."/>
            <person name="Shea T.D."/>
            <person name="Shenoy N."/>
            <person name="Sisk P."/>
            <person name="Stolte C."/>
            <person name="Sykes S."/>
            <person name="Walk T."/>
            <person name="White J."/>
            <person name="Yandava C."/>
            <person name="Klein B."/>
            <person name="McEwen J.G."/>
            <person name="Puccia R."/>
            <person name="Goldman G.H."/>
            <person name="Felipe M.S."/>
            <person name="Nino-Vega G."/>
            <person name="San-Blas G."/>
            <person name="Taylor J.W."/>
            <person name="Mendoza L."/>
            <person name="Galagan J.E."/>
            <person name="Nusbaum C."/>
            <person name="Birren B.W."/>
        </authorList>
    </citation>
    <scope>NUCLEOTIDE SEQUENCE [LARGE SCALE GENOMIC DNA]</scope>
    <source>
        <strain evidence="4">H143</strain>
    </source>
</reference>
<accession>C6HL18</accession>
<feature type="region of interest" description="Disordered" evidence="1">
    <location>
        <begin position="570"/>
        <end position="610"/>
    </location>
</feature>
<evidence type="ECO:0000313" key="4">
    <source>
        <dbReference type="Proteomes" id="UP000002624"/>
    </source>
</evidence>
<proteinExistence type="predicted"/>
<dbReference type="EMBL" id="GG692430">
    <property type="protein sequence ID" value="EER38955.1"/>
    <property type="molecule type" value="Genomic_DNA"/>
</dbReference>
<feature type="region of interest" description="Disordered" evidence="1">
    <location>
        <begin position="71"/>
        <end position="119"/>
    </location>
</feature>
<dbReference type="Proteomes" id="UP000002624">
    <property type="component" value="Unassembled WGS sequence"/>
</dbReference>
<keyword evidence="2" id="KW-1133">Transmembrane helix</keyword>
<dbReference type="OrthoDB" id="5397682at2759"/>
<gene>
    <name evidence="3" type="ORF">HCDG_06899</name>
</gene>
<feature type="compositionally biased region" description="Basic and acidic residues" evidence="1">
    <location>
        <begin position="13"/>
        <end position="23"/>
    </location>
</feature>
<evidence type="ECO:0000256" key="1">
    <source>
        <dbReference type="SAM" id="MobiDB-lite"/>
    </source>
</evidence>
<name>C6HL18_AJECH</name>
<keyword evidence="2" id="KW-0472">Membrane</keyword>
<evidence type="ECO:0008006" key="5">
    <source>
        <dbReference type="Google" id="ProtNLM"/>
    </source>
</evidence>
<keyword evidence="2" id="KW-0812">Transmembrane</keyword>
<dbReference type="PANTHER" id="PTHR33604">
    <property type="entry name" value="OSJNBA0004B13.7 PROTEIN"/>
    <property type="match status" value="1"/>
</dbReference>
<feature type="transmembrane region" description="Helical" evidence="2">
    <location>
        <begin position="46"/>
        <end position="63"/>
    </location>
</feature>
<feature type="compositionally biased region" description="Polar residues" evidence="1">
    <location>
        <begin position="582"/>
        <end position="591"/>
    </location>
</feature>
<dbReference type="HOGENOM" id="CLU_018583_0_0_1"/>
<dbReference type="VEuPathDB" id="FungiDB:HCDG_06899"/>
<organism evidence="3 4">
    <name type="scientific">Ajellomyces capsulatus (strain H143)</name>
    <name type="common">Darling's disease fungus</name>
    <name type="synonym">Histoplasma capsulatum</name>
    <dbReference type="NCBI Taxonomy" id="544712"/>
    <lineage>
        <taxon>Eukaryota</taxon>
        <taxon>Fungi</taxon>
        <taxon>Dikarya</taxon>
        <taxon>Ascomycota</taxon>
        <taxon>Pezizomycotina</taxon>
        <taxon>Eurotiomycetes</taxon>
        <taxon>Eurotiomycetidae</taxon>
        <taxon>Onygenales</taxon>
        <taxon>Ajellomycetaceae</taxon>
        <taxon>Histoplasma</taxon>
    </lineage>
</organism>
<sequence>MTLPRRGYLGDEELGKKFDDHGHRTPAHFKPRSATSSWKIPRRRRVLLTLIGICIVYILFKVVPPSELTPATKPFDAPLNNNDPPRSGDPGQREEDGSSVSSEPPPKAPPATDEIPTNDSYEYNGPIKLPLLTQSLHSNQALHYSWYNNAVLFAAANLQALSCLLPLACEMAMEKRNSVHFAVMGRSSVSVKGIQMVNGVDEESCPLFWHDARPDHASRSTDARMGSSVITGLSRIANTFRPKVVITHSHDIDETFHWTAAEATAGRIGVPHISLPARGGDFMWLSKLDSHSLGAWDKVDVQILVQAPPASSGSLTRLLRSLQRADYFGDILGLTIELPHNVDPPLLEYLKSFHWPPRSVHNHFTLRRRIQHGNITSEEATLRTVDSLYPRNPAYSHVLILSPQTELAPSYYHYLKYAILQHKYSRSAKESLHRLLGISLELPSSTPTIDSEPFTPPTRSDSPVAIRGTDKHIPVFLWQAPNSNAALYFGDKWVEFQSFLSSRLSSARRAGLKMHANLISKKFPSWMEYMLELTRCRGYYLLYPSFPAVKGSHAVLSTIHNELYRLPEEHTPIPQLPKPISGNPQNSNNQKHIADPNRPPSSGSSSSLDMPQEVKLGSVELPLAESSTISSLLQQFPAGLPDELSPKHVLPYSQKDPTSADLVERTQAYLKEFREKVGGCGAQAQQQVAVEDLKADDLFCSEGEEGVGL</sequence>
<feature type="region of interest" description="Disordered" evidence="1">
    <location>
        <begin position="1"/>
        <end position="36"/>
    </location>
</feature>